<proteinExistence type="predicted"/>
<evidence type="ECO:0000313" key="1">
    <source>
        <dbReference type="EMBL" id="EGZ09719.1"/>
    </source>
</evidence>
<dbReference type="RefSeq" id="XP_009534580.1">
    <property type="nucleotide sequence ID" value="XM_009536285.1"/>
</dbReference>
<reference evidence="1 2" key="1">
    <citation type="journal article" date="2006" name="Science">
        <title>Phytophthora genome sequences uncover evolutionary origins and mechanisms of pathogenesis.</title>
        <authorList>
            <person name="Tyler B.M."/>
            <person name="Tripathy S."/>
            <person name="Zhang X."/>
            <person name="Dehal P."/>
            <person name="Jiang R.H."/>
            <person name="Aerts A."/>
            <person name="Arredondo F.D."/>
            <person name="Baxter L."/>
            <person name="Bensasson D."/>
            <person name="Beynon J.L."/>
            <person name="Chapman J."/>
            <person name="Damasceno C.M."/>
            <person name="Dorrance A.E."/>
            <person name="Dou D."/>
            <person name="Dickerman A.W."/>
            <person name="Dubchak I.L."/>
            <person name="Garbelotto M."/>
            <person name="Gijzen M."/>
            <person name="Gordon S.G."/>
            <person name="Govers F."/>
            <person name="Grunwald N.J."/>
            <person name="Huang W."/>
            <person name="Ivors K.L."/>
            <person name="Jones R.W."/>
            <person name="Kamoun S."/>
            <person name="Krampis K."/>
            <person name="Lamour K.H."/>
            <person name="Lee M.K."/>
            <person name="McDonald W.H."/>
            <person name="Medina M."/>
            <person name="Meijer H.J."/>
            <person name="Nordberg E.K."/>
            <person name="Maclean D.J."/>
            <person name="Ospina-Giraldo M.D."/>
            <person name="Morris P.F."/>
            <person name="Phuntumart V."/>
            <person name="Putnam N.H."/>
            <person name="Rash S."/>
            <person name="Rose J.K."/>
            <person name="Sakihama Y."/>
            <person name="Salamov A.A."/>
            <person name="Savidor A."/>
            <person name="Scheuring C.F."/>
            <person name="Smith B.M."/>
            <person name="Sobral B.W."/>
            <person name="Terry A."/>
            <person name="Torto-Alalibo T.A."/>
            <person name="Win J."/>
            <person name="Xu Z."/>
            <person name="Zhang H."/>
            <person name="Grigoriev I.V."/>
            <person name="Rokhsar D.S."/>
            <person name="Boore J.L."/>
        </authorList>
    </citation>
    <scope>NUCLEOTIDE SEQUENCE [LARGE SCALE GENOMIC DNA]</scope>
    <source>
        <strain evidence="1 2">P6497</strain>
    </source>
</reference>
<sequence>MDPKEGAVETAPLEVRLFVDTSSSKEFDAYYADARICVELNGLWKKCKSTGGPPIIFRLLPEGNYTAIAYITDKTEQARYHETTPVGFTVVGLSEFNLRNALLAERSRIEQQFPEDIDLLRWAELENGAGIDGKTDDV</sequence>
<accession>G5A4X0</accession>
<dbReference type="KEGG" id="psoj:PHYSODRAFT_258895"/>
<name>G5A4X0_PHYSP</name>
<gene>
    <name evidence="1" type="ORF">PHYSODRAFT_258895</name>
</gene>
<dbReference type="InParanoid" id="G5A4X0"/>
<evidence type="ECO:0000313" key="2">
    <source>
        <dbReference type="Proteomes" id="UP000002640"/>
    </source>
</evidence>
<dbReference type="Proteomes" id="UP000002640">
    <property type="component" value="Unassembled WGS sequence"/>
</dbReference>
<dbReference type="EMBL" id="JH159159">
    <property type="protein sequence ID" value="EGZ09719.1"/>
    <property type="molecule type" value="Genomic_DNA"/>
</dbReference>
<keyword evidence="2" id="KW-1185">Reference proteome</keyword>
<dbReference type="GeneID" id="20639016"/>
<protein>
    <submittedName>
        <fullName evidence="1">Uncharacterized protein</fullName>
    </submittedName>
</protein>
<dbReference type="AlphaFoldDB" id="G5A4X0"/>
<organism evidence="1 2">
    <name type="scientific">Phytophthora sojae (strain P6497)</name>
    <name type="common">Soybean stem and root rot agent</name>
    <name type="synonym">Phytophthora megasperma f. sp. glycines</name>
    <dbReference type="NCBI Taxonomy" id="1094619"/>
    <lineage>
        <taxon>Eukaryota</taxon>
        <taxon>Sar</taxon>
        <taxon>Stramenopiles</taxon>
        <taxon>Oomycota</taxon>
        <taxon>Peronosporomycetes</taxon>
        <taxon>Peronosporales</taxon>
        <taxon>Peronosporaceae</taxon>
        <taxon>Phytophthora</taxon>
    </lineage>
</organism>